<comment type="caution">
    <text evidence="1">The sequence shown here is derived from an EMBL/GenBank/DDBJ whole genome shotgun (WGS) entry which is preliminary data.</text>
</comment>
<accession>A0AAW3I4D3</accession>
<dbReference type="Proteomes" id="UP000037511">
    <property type="component" value="Unassembled WGS sequence"/>
</dbReference>
<dbReference type="AlphaFoldDB" id="A0AAW3I4D3"/>
<organism evidence="1 2">
    <name type="scientific">Achromobacter spanius</name>
    <dbReference type="NCBI Taxonomy" id="217203"/>
    <lineage>
        <taxon>Bacteria</taxon>
        <taxon>Pseudomonadati</taxon>
        <taxon>Pseudomonadota</taxon>
        <taxon>Betaproteobacteria</taxon>
        <taxon>Burkholderiales</taxon>
        <taxon>Alcaligenaceae</taxon>
        <taxon>Achromobacter</taxon>
    </lineage>
</organism>
<protein>
    <submittedName>
        <fullName evidence="1">Uncharacterized protein</fullName>
    </submittedName>
</protein>
<gene>
    <name evidence="1" type="ORF">AFM18_11570</name>
</gene>
<name>A0AAW3I4D3_9BURK</name>
<proteinExistence type="predicted"/>
<reference evidence="1 2" key="1">
    <citation type="submission" date="2015-07" db="EMBL/GenBank/DDBJ databases">
        <title>Draft genome of Achromobacter spanius.</title>
        <authorList>
            <person name="Wang X."/>
        </authorList>
    </citation>
    <scope>NUCLEOTIDE SEQUENCE [LARGE SCALE GENOMIC DNA]</scope>
    <source>
        <strain evidence="1 2">CGMCC9173</strain>
    </source>
</reference>
<evidence type="ECO:0000313" key="1">
    <source>
        <dbReference type="EMBL" id="KNE27596.1"/>
    </source>
</evidence>
<dbReference type="EMBL" id="LGVG01000012">
    <property type="protein sequence ID" value="KNE27596.1"/>
    <property type="molecule type" value="Genomic_DNA"/>
</dbReference>
<evidence type="ECO:0000313" key="2">
    <source>
        <dbReference type="Proteomes" id="UP000037511"/>
    </source>
</evidence>
<sequence length="81" mass="7991">MPDFTPLTSLATAAADLAAAGMRRARAHMTGIALHPAFSAGICSAISPVVSPVFSEVMSPPVSPPVGGVRGANPPAVVVIG</sequence>